<comment type="caution">
    <text evidence="2">The sequence shown here is derived from an EMBL/GenBank/DDBJ whole genome shotgun (WGS) entry which is preliminary data.</text>
</comment>
<proteinExistence type="predicted"/>
<keyword evidence="3" id="KW-1185">Reference proteome</keyword>
<feature type="signal peptide" evidence="1">
    <location>
        <begin position="1"/>
        <end position="19"/>
    </location>
</feature>
<dbReference type="Proteomes" id="UP001159363">
    <property type="component" value="Chromosome 1"/>
</dbReference>
<evidence type="ECO:0000313" key="3">
    <source>
        <dbReference type="Proteomes" id="UP001159363"/>
    </source>
</evidence>
<evidence type="ECO:0000256" key="1">
    <source>
        <dbReference type="SAM" id="SignalP"/>
    </source>
</evidence>
<dbReference type="EMBL" id="JARBHB010000001">
    <property type="protein sequence ID" value="KAJ8895408.1"/>
    <property type="molecule type" value="Genomic_DNA"/>
</dbReference>
<keyword evidence="1" id="KW-0732">Signal</keyword>
<sequence>MNSAPLVVCFSLLLQGGSLNDVGFIPYLSAEYISNGSGEIWAAFNIEVLKVKEGETRRVWSSAGMEGQGIREILRKTRQPSTSSGTIPTCKNLGATLPGIDPGSHSLEFSLEWHLGHVHMRYTVLRVWWSRDLATQGRQMSVRPWCIWNWTLSLDVATSACTDSTEHRNVLSTVEGDVALTVLLGRQTNAALLVHQPRTTAR</sequence>
<gene>
    <name evidence="2" type="ORF">PR048_000740</name>
</gene>
<protein>
    <submittedName>
        <fullName evidence="2">Uncharacterized protein</fullName>
    </submittedName>
</protein>
<evidence type="ECO:0000313" key="2">
    <source>
        <dbReference type="EMBL" id="KAJ8895408.1"/>
    </source>
</evidence>
<feature type="chain" id="PRO_5047402524" evidence="1">
    <location>
        <begin position="20"/>
        <end position="202"/>
    </location>
</feature>
<name>A0ABQ9IFG8_9NEOP</name>
<reference evidence="2 3" key="1">
    <citation type="submission" date="2023-02" db="EMBL/GenBank/DDBJ databases">
        <title>LHISI_Scaffold_Assembly.</title>
        <authorList>
            <person name="Stuart O.P."/>
            <person name="Cleave R."/>
            <person name="Magrath M.J.L."/>
            <person name="Mikheyev A.S."/>
        </authorList>
    </citation>
    <scope>NUCLEOTIDE SEQUENCE [LARGE SCALE GENOMIC DNA]</scope>
    <source>
        <strain evidence="2">Daus_M_001</strain>
        <tissue evidence="2">Leg muscle</tissue>
    </source>
</reference>
<accession>A0ABQ9IFG8</accession>
<organism evidence="2 3">
    <name type="scientific">Dryococelus australis</name>
    <dbReference type="NCBI Taxonomy" id="614101"/>
    <lineage>
        <taxon>Eukaryota</taxon>
        <taxon>Metazoa</taxon>
        <taxon>Ecdysozoa</taxon>
        <taxon>Arthropoda</taxon>
        <taxon>Hexapoda</taxon>
        <taxon>Insecta</taxon>
        <taxon>Pterygota</taxon>
        <taxon>Neoptera</taxon>
        <taxon>Polyneoptera</taxon>
        <taxon>Phasmatodea</taxon>
        <taxon>Verophasmatodea</taxon>
        <taxon>Anareolatae</taxon>
        <taxon>Phasmatidae</taxon>
        <taxon>Eurycanthinae</taxon>
        <taxon>Dryococelus</taxon>
    </lineage>
</organism>